<evidence type="ECO:0000313" key="2">
    <source>
        <dbReference type="EMBL" id="KAK4296845.1"/>
    </source>
</evidence>
<feature type="compositionally biased region" description="Low complexity" evidence="1">
    <location>
        <begin position="52"/>
        <end position="67"/>
    </location>
</feature>
<reference evidence="2" key="1">
    <citation type="submission" date="2023-11" db="EMBL/GenBank/DDBJ databases">
        <title>Genome assemblies of two species of porcelain crab, Petrolisthes cinctipes and Petrolisthes manimaculis (Anomura: Porcellanidae).</title>
        <authorList>
            <person name="Angst P."/>
        </authorList>
    </citation>
    <scope>NUCLEOTIDE SEQUENCE</scope>
    <source>
        <strain evidence="2">PB745_02</strain>
        <tissue evidence="2">Gill</tissue>
    </source>
</reference>
<sequence length="74" mass="8143">MHVVAPSLYWVVEDVIDRNTAVSFGSNFVTPASLRRVSQVKSGRNFCPPDARLSTSPDSSLPRTTRPTTPPPFK</sequence>
<proteinExistence type="predicted"/>
<comment type="caution">
    <text evidence="2">The sequence shown here is derived from an EMBL/GenBank/DDBJ whole genome shotgun (WGS) entry which is preliminary data.</text>
</comment>
<dbReference type="Proteomes" id="UP001292094">
    <property type="component" value="Unassembled WGS sequence"/>
</dbReference>
<dbReference type="EMBL" id="JAWZYT010003762">
    <property type="protein sequence ID" value="KAK4296845.1"/>
    <property type="molecule type" value="Genomic_DNA"/>
</dbReference>
<organism evidence="2 3">
    <name type="scientific">Petrolisthes manimaculis</name>
    <dbReference type="NCBI Taxonomy" id="1843537"/>
    <lineage>
        <taxon>Eukaryota</taxon>
        <taxon>Metazoa</taxon>
        <taxon>Ecdysozoa</taxon>
        <taxon>Arthropoda</taxon>
        <taxon>Crustacea</taxon>
        <taxon>Multicrustacea</taxon>
        <taxon>Malacostraca</taxon>
        <taxon>Eumalacostraca</taxon>
        <taxon>Eucarida</taxon>
        <taxon>Decapoda</taxon>
        <taxon>Pleocyemata</taxon>
        <taxon>Anomura</taxon>
        <taxon>Galatheoidea</taxon>
        <taxon>Porcellanidae</taxon>
        <taxon>Petrolisthes</taxon>
    </lineage>
</organism>
<keyword evidence="3" id="KW-1185">Reference proteome</keyword>
<evidence type="ECO:0000256" key="1">
    <source>
        <dbReference type="SAM" id="MobiDB-lite"/>
    </source>
</evidence>
<protein>
    <submittedName>
        <fullName evidence="2">Uncharacterized protein</fullName>
    </submittedName>
</protein>
<feature type="region of interest" description="Disordered" evidence="1">
    <location>
        <begin position="39"/>
        <end position="74"/>
    </location>
</feature>
<gene>
    <name evidence="2" type="ORF">Pmani_030691</name>
</gene>
<name>A0AAE1NXF0_9EUCA</name>
<accession>A0AAE1NXF0</accession>
<dbReference type="AlphaFoldDB" id="A0AAE1NXF0"/>
<evidence type="ECO:0000313" key="3">
    <source>
        <dbReference type="Proteomes" id="UP001292094"/>
    </source>
</evidence>